<keyword evidence="6" id="KW-1185">Reference proteome</keyword>
<evidence type="ECO:0000259" key="2">
    <source>
        <dbReference type="Pfam" id="PF01609"/>
    </source>
</evidence>
<evidence type="ECO:0000256" key="1">
    <source>
        <dbReference type="SAM" id="Coils"/>
    </source>
</evidence>
<dbReference type="InterPro" id="IPR002559">
    <property type="entry name" value="Transposase_11"/>
</dbReference>
<keyword evidence="1" id="KW-0175">Coiled coil</keyword>
<evidence type="ECO:0000259" key="3">
    <source>
        <dbReference type="Pfam" id="PF05598"/>
    </source>
</evidence>
<protein>
    <submittedName>
        <fullName evidence="5">IS1182 family transposase</fullName>
    </submittedName>
</protein>
<sequence length="480" mass="54030">MKRFVEGEDRRQATLLPESIDDFVSEENPVRVIDAFVAKLDLAELGFEGIVPERTGRPAYHPATLLKIYIYGYLNRIPSSRRLEREAGRNLELMWLTGRLAPDFKTIADFRKDNGPAIRATCRRFVLLCRELGLLSEASVAIDGSKFKAVNARERNYTLNIVRRRMEQTEASVARYLAALETADRQDAETARLRTERLKDRLARLEERMAHLRKMEAAVRAAPDGQVSLTDPDARAMATTGKDTGLVGYNVQAAVDTKHHLIVAHEVTNIGNDRTQLSTMAGKASEAIGTEALTVLADRGYFAGEEVLACTQAGHIPLVPKPMTSGAKADGRFGKQDFVYLPEQNAYRCPAGETMKWWFNRVDENGMTLRHYWTTKCPTCPIKAQCTPAKLRRITRWEHEGVLDAMQRRLDAQPNAMRLRRQTAEHPFGTLKTWMGAAHFLTRTMKRVSTEMSLHVLAYNMKRVIAIKGIGPLLEAIPAR</sequence>
<dbReference type="Pfam" id="PF05598">
    <property type="entry name" value="DUF772"/>
    <property type="match status" value="1"/>
</dbReference>
<dbReference type="Proteomes" id="UP001243009">
    <property type="component" value="Unassembled WGS sequence"/>
</dbReference>
<dbReference type="Pfam" id="PF13751">
    <property type="entry name" value="DDE_Tnp_1_6"/>
    <property type="match status" value="1"/>
</dbReference>
<feature type="domain" description="Transposase IS4-like" evidence="2">
    <location>
        <begin position="234"/>
        <end position="308"/>
    </location>
</feature>
<name>A0ABT9ECD2_9PROT</name>
<evidence type="ECO:0000259" key="4">
    <source>
        <dbReference type="Pfam" id="PF13751"/>
    </source>
</evidence>
<dbReference type="InterPro" id="IPR008490">
    <property type="entry name" value="Transposase_InsH_N"/>
</dbReference>
<evidence type="ECO:0000313" key="5">
    <source>
        <dbReference type="EMBL" id="MDO9713690.1"/>
    </source>
</evidence>
<comment type="caution">
    <text evidence="5">The sequence shown here is derived from an EMBL/GenBank/DDBJ whole genome shotgun (WGS) entry which is preliminary data.</text>
</comment>
<dbReference type="Pfam" id="PF01609">
    <property type="entry name" value="DDE_Tnp_1"/>
    <property type="match status" value="1"/>
</dbReference>
<proteinExistence type="predicted"/>
<dbReference type="PANTHER" id="PTHR33408:SF2">
    <property type="entry name" value="TRANSPOSASE DDE DOMAIN-CONTAINING PROTEIN"/>
    <property type="match status" value="1"/>
</dbReference>
<accession>A0ABT9ECD2</accession>
<feature type="domain" description="Transposase DDE" evidence="4">
    <location>
        <begin position="349"/>
        <end position="464"/>
    </location>
</feature>
<dbReference type="RefSeq" id="WP_305108546.1">
    <property type="nucleotide sequence ID" value="NZ_JAUTWS010000112.1"/>
</dbReference>
<feature type="domain" description="Transposase InsH N-terminal" evidence="3">
    <location>
        <begin position="19"/>
        <end position="112"/>
    </location>
</feature>
<dbReference type="PANTHER" id="PTHR33408">
    <property type="entry name" value="TRANSPOSASE"/>
    <property type="match status" value="1"/>
</dbReference>
<dbReference type="InterPro" id="IPR047629">
    <property type="entry name" value="IS1182_transpos"/>
</dbReference>
<organism evidence="5 6">
    <name type="scientific">Paracraurococcus lichenis</name>
    <dbReference type="NCBI Taxonomy" id="3064888"/>
    <lineage>
        <taxon>Bacteria</taxon>
        <taxon>Pseudomonadati</taxon>
        <taxon>Pseudomonadota</taxon>
        <taxon>Alphaproteobacteria</taxon>
        <taxon>Acetobacterales</taxon>
        <taxon>Roseomonadaceae</taxon>
        <taxon>Paracraurococcus</taxon>
    </lineage>
</organism>
<dbReference type="NCBIfam" id="NF033551">
    <property type="entry name" value="transpos_IS1182"/>
    <property type="match status" value="1"/>
</dbReference>
<gene>
    <name evidence="5" type="ORF">Q7A36_35590</name>
</gene>
<dbReference type="InterPro" id="IPR025668">
    <property type="entry name" value="Tnp_DDE_dom"/>
</dbReference>
<reference evidence="5 6" key="1">
    <citation type="submission" date="2023-08" db="EMBL/GenBank/DDBJ databases">
        <title>The draft genome sequence of Paracraurococcus sp. LOR1-02.</title>
        <authorList>
            <person name="Kingkaew E."/>
            <person name="Tanasupawat S."/>
        </authorList>
    </citation>
    <scope>NUCLEOTIDE SEQUENCE [LARGE SCALE GENOMIC DNA]</scope>
    <source>
        <strain evidence="5 6">LOR1-02</strain>
    </source>
</reference>
<dbReference type="EMBL" id="JAUTWS010000112">
    <property type="protein sequence ID" value="MDO9713690.1"/>
    <property type="molecule type" value="Genomic_DNA"/>
</dbReference>
<evidence type="ECO:0000313" key="6">
    <source>
        <dbReference type="Proteomes" id="UP001243009"/>
    </source>
</evidence>
<feature type="coiled-coil region" evidence="1">
    <location>
        <begin position="166"/>
        <end position="222"/>
    </location>
</feature>